<dbReference type="CDD" id="cd08977">
    <property type="entry name" value="SusD"/>
    <property type="match status" value="1"/>
</dbReference>
<dbReference type="InterPro" id="IPR011990">
    <property type="entry name" value="TPR-like_helical_dom_sf"/>
</dbReference>
<organism evidence="8">
    <name type="scientific">Sphingobacterium sp. (strain 21)</name>
    <dbReference type="NCBI Taxonomy" id="743722"/>
    <lineage>
        <taxon>Bacteria</taxon>
        <taxon>Pseudomonadati</taxon>
        <taxon>Bacteroidota</taxon>
        <taxon>Sphingobacteriia</taxon>
        <taxon>Sphingobacteriales</taxon>
        <taxon>Sphingobacteriaceae</taxon>
        <taxon>Sphingobacterium</taxon>
    </lineage>
</organism>
<dbReference type="PATRIC" id="fig|743722.3.peg.4519"/>
<evidence type="ECO:0000256" key="3">
    <source>
        <dbReference type="ARBA" id="ARBA00022729"/>
    </source>
</evidence>
<dbReference type="GO" id="GO:0009279">
    <property type="term" value="C:cell outer membrane"/>
    <property type="evidence" value="ECO:0007669"/>
    <property type="project" value="UniProtKB-SubCell"/>
</dbReference>
<feature type="domain" description="RagB/SusD" evidence="6">
    <location>
        <begin position="366"/>
        <end position="541"/>
    </location>
</feature>
<dbReference type="Gene3D" id="1.25.40.390">
    <property type="match status" value="1"/>
</dbReference>
<evidence type="ECO:0000313" key="8">
    <source>
        <dbReference type="EMBL" id="ADZ80767.1"/>
    </source>
</evidence>
<feature type="domain" description="SusD-like N-terminal" evidence="7">
    <location>
        <begin position="87"/>
        <end position="243"/>
    </location>
</feature>
<dbReference type="SUPFAM" id="SSF48452">
    <property type="entry name" value="TPR-like"/>
    <property type="match status" value="1"/>
</dbReference>
<evidence type="ECO:0000256" key="1">
    <source>
        <dbReference type="ARBA" id="ARBA00004442"/>
    </source>
</evidence>
<accession>F4C4J6</accession>
<dbReference type="InterPro" id="IPR033985">
    <property type="entry name" value="SusD-like_N"/>
</dbReference>
<reference evidence="8" key="1">
    <citation type="submission" date="2011-03" db="EMBL/GenBank/DDBJ databases">
        <title>Complete sequence of Sphingobacterium sp. 21.</title>
        <authorList>
            <consortium name="US DOE Joint Genome Institute"/>
            <person name="Lucas S."/>
            <person name="Copeland A."/>
            <person name="Lapidus A."/>
            <person name="Cheng J.-F."/>
            <person name="Goodwin L."/>
            <person name="Pitluck S."/>
            <person name="Davenport K."/>
            <person name="Detter J.C."/>
            <person name="Han C."/>
            <person name="Tapia R."/>
            <person name="Land M."/>
            <person name="Hauser L."/>
            <person name="Kyrpides N."/>
            <person name="Ivanova N."/>
            <person name="Ovchinnikova G."/>
            <person name="Pagani I."/>
            <person name="Siebers A.K."/>
            <person name="Allgaier M."/>
            <person name="Thelen M.P."/>
            <person name="Hugenholtz P."/>
            <person name="Woyke T."/>
        </authorList>
    </citation>
    <scope>NUCLEOTIDE SEQUENCE</scope>
    <source>
        <strain evidence="8">21</strain>
    </source>
</reference>
<dbReference type="PROSITE" id="PS51257">
    <property type="entry name" value="PROKAR_LIPOPROTEIN"/>
    <property type="match status" value="1"/>
</dbReference>
<sequence>MNPLKILKVDQMKPIIIIYLIAVAVIFSSCEKFLEEEPKDEIAGSQYFTQPEHAINAVNGLYRTGAPQLYDGSGTHYSGAKMFFGPYLTGYIDNEFKGQEVHVQHAQNMTFNATNLSTYFQDIWSILYRGIARANNAIKYIPATPGLSDTQRNQLLAEARYFRAMGYFQLARLFGEVPLITEPYESLANLNVPKSPLEEVYALITADLEFAVNEGELAETIMPDNGGRITRGTAATLLADVYLTMGGYPLQKAEYAKSASVAKSVISSGVYQLTTHDRSADGAVNLNSTAYNKLRLVDNNSAEYIYYYEFAVGISTSTHVHWAFPATAASSTVFAITNNAYGPSTRFLQGYNRTDDLRIQEKQYFHSSLTRSNGTTLNFVTAPYMWMDDVATFETASSGKDLPIYTYSDVLLVAAEAIALSEGVTGEAVDYLLQVRARALWKSDINQLRQSLAGLSVEQFVQEVWKERYRELVFEGRQWFDIQRTRMFPVPVGNGGGDIRFEPVIGHANDKGAIIQEKNLLLPIPTDELQRNPSLTQNPGY</sequence>
<gene>
    <name evidence="8" type="ordered locus">Sph21_4244</name>
</gene>
<evidence type="ECO:0000259" key="6">
    <source>
        <dbReference type="Pfam" id="PF07980"/>
    </source>
</evidence>
<keyword evidence="3" id="KW-0732">Signal</keyword>
<dbReference type="eggNOG" id="COG0702">
    <property type="taxonomic scope" value="Bacteria"/>
</dbReference>
<keyword evidence="5" id="KW-0998">Cell outer membrane</keyword>
<dbReference type="HOGENOM" id="CLU_015553_1_3_10"/>
<evidence type="ECO:0000259" key="7">
    <source>
        <dbReference type="Pfam" id="PF14322"/>
    </source>
</evidence>
<evidence type="ECO:0000256" key="5">
    <source>
        <dbReference type="ARBA" id="ARBA00023237"/>
    </source>
</evidence>
<dbReference type="InterPro" id="IPR012944">
    <property type="entry name" value="SusD_RagB_dom"/>
</dbReference>
<proteinExistence type="inferred from homology"/>
<evidence type="ECO:0000256" key="4">
    <source>
        <dbReference type="ARBA" id="ARBA00023136"/>
    </source>
</evidence>
<dbReference type="Pfam" id="PF14322">
    <property type="entry name" value="SusD-like_3"/>
    <property type="match status" value="1"/>
</dbReference>
<dbReference type="STRING" id="743722.Sph21_4244"/>
<name>F4C4J6_SPHS2</name>
<comment type="similarity">
    <text evidence="2">Belongs to the SusD family.</text>
</comment>
<protein>
    <submittedName>
        <fullName evidence="8">RagB/SusD domain-containing protein</fullName>
    </submittedName>
</protein>
<dbReference type="AlphaFoldDB" id="F4C4J6"/>
<dbReference type="Pfam" id="PF07980">
    <property type="entry name" value="SusD_RagB"/>
    <property type="match status" value="1"/>
</dbReference>
<dbReference type="KEGG" id="shg:Sph21_4244"/>
<dbReference type="EMBL" id="CP002584">
    <property type="protein sequence ID" value="ADZ80767.1"/>
    <property type="molecule type" value="Genomic_DNA"/>
</dbReference>
<evidence type="ECO:0000256" key="2">
    <source>
        <dbReference type="ARBA" id="ARBA00006275"/>
    </source>
</evidence>
<comment type="subcellular location">
    <subcellularLocation>
        <location evidence="1">Cell outer membrane</location>
    </subcellularLocation>
</comment>
<keyword evidence="4" id="KW-0472">Membrane</keyword>